<dbReference type="AlphaFoldDB" id="A0A918RAB6"/>
<dbReference type="PANTHER" id="PTHR30408:SF12">
    <property type="entry name" value="TYPE I RESTRICTION ENZYME MJAVIII SPECIFICITY SUBUNIT"/>
    <property type="match status" value="1"/>
</dbReference>
<reference evidence="6" key="2">
    <citation type="submission" date="2020-09" db="EMBL/GenBank/DDBJ databases">
        <authorList>
            <person name="Sun Q."/>
            <person name="Kim S."/>
        </authorList>
    </citation>
    <scope>NUCLEOTIDE SEQUENCE</scope>
    <source>
        <strain evidence="6">KCTC 12710</strain>
    </source>
</reference>
<dbReference type="InterPro" id="IPR052021">
    <property type="entry name" value="Type-I_RS_S_subunit"/>
</dbReference>
<gene>
    <name evidence="6" type="ORF">GCM10007028_28110</name>
</gene>
<dbReference type="CDD" id="cd17278">
    <property type="entry name" value="RMtype1_S_LdeBORF1052P-TRD2-CR2"/>
    <property type="match status" value="1"/>
</dbReference>
<keyword evidence="7" id="KW-1185">Reference proteome</keyword>
<feature type="domain" description="Type I restriction modification DNA specificity" evidence="5">
    <location>
        <begin position="195"/>
        <end position="355"/>
    </location>
</feature>
<sequence length="395" mass="43668">MREVSLGDVCDIKNGYAFKSSEFQDKGTPLIRISSFDNGPVYFDDKTVYVDSKYLNSKSAFKVEKGDVLVALSGATTGKYGVYTKDEPGLLNQRIGLLKSGVSQDLDDKYFYYYLSVLQSEIFRKAGGAAQPNISTKAIGNFKIPLPPLDQQKKIAAILDAADAYRQKTKALITKYEELTQSLFLDMFGDPVTNPKGWEIISLVDYGSFKNGLNFSRDESGVTLKYLGVGDFKSLYKIDDLDTLSSIELNSLPSEGYLLKNGDLVFVRSNGNKALVGRCVEVTSGNRKVTFSGFCIRYRVDSPKINPSYLAQLFRNKSFKKQMLQGGRGANIQNINQKILASIKVPVPKLSIQNQFTDSIIAIEVQKAQAQASLAQAENLFNSLLQKAFKGELTA</sequence>
<evidence type="ECO:0000256" key="4">
    <source>
        <dbReference type="SAM" id="Coils"/>
    </source>
</evidence>
<feature type="domain" description="Type I restriction modification DNA specificity" evidence="5">
    <location>
        <begin position="3"/>
        <end position="164"/>
    </location>
</feature>
<protein>
    <recommendedName>
        <fullName evidence="5">Type I restriction modification DNA specificity domain-containing protein</fullName>
    </recommendedName>
</protein>
<comment type="similarity">
    <text evidence="1">Belongs to the type-I restriction system S methylase family.</text>
</comment>
<proteinExistence type="inferred from homology"/>
<dbReference type="Proteomes" id="UP000636004">
    <property type="component" value="Unassembled WGS sequence"/>
</dbReference>
<dbReference type="CDD" id="cd17517">
    <property type="entry name" value="RMtype1_S_EcoKI_StySPI-TRD2-CR2_like"/>
    <property type="match status" value="1"/>
</dbReference>
<reference evidence="6" key="1">
    <citation type="journal article" date="2014" name="Int. J. Syst. Evol. Microbiol.">
        <title>Complete genome sequence of Corynebacterium casei LMG S-19264T (=DSM 44701T), isolated from a smear-ripened cheese.</title>
        <authorList>
            <consortium name="US DOE Joint Genome Institute (JGI-PGF)"/>
            <person name="Walter F."/>
            <person name="Albersmeier A."/>
            <person name="Kalinowski J."/>
            <person name="Ruckert C."/>
        </authorList>
    </citation>
    <scope>NUCLEOTIDE SEQUENCE</scope>
    <source>
        <strain evidence="6">KCTC 12710</strain>
    </source>
</reference>
<dbReference type="EMBL" id="BMWZ01000006">
    <property type="protein sequence ID" value="GGZ88164.1"/>
    <property type="molecule type" value="Genomic_DNA"/>
</dbReference>
<dbReference type="SUPFAM" id="SSF116734">
    <property type="entry name" value="DNA methylase specificity domain"/>
    <property type="match status" value="2"/>
</dbReference>
<dbReference type="Gene3D" id="3.90.220.20">
    <property type="entry name" value="DNA methylase specificity domains"/>
    <property type="match status" value="2"/>
</dbReference>
<organism evidence="6 7">
    <name type="scientific">Algibacter mikhailovii</name>
    <dbReference type="NCBI Taxonomy" id="425498"/>
    <lineage>
        <taxon>Bacteria</taxon>
        <taxon>Pseudomonadati</taxon>
        <taxon>Bacteroidota</taxon>
        <taxon>Flavobacteriia</taxon>
        <taxon>Flavobacteriales</taxon>
        <taxon>Flavobacteriaceae</taxon>
        <taxon>Algibacter</taxon>
    </lineage>
</organism>
<keyword evidence="4" id="KW-0175">Coiled coil</keyword>
<dbReference type="InterPro" id="IPR044946">
    <property type="entry name" value="Restrct_endonuc_typeI_TRD_sf"/>
</dbReference>
<evidence type="ECO:0000256" key="3">
    <source>
        <dbReference type="ARBA" id="ARBA00023125"/>
    </source>
</evidence>
<feature type="coiled-coil region" evidence="4">
    <location>
        <begin position="360"/>
        <end position="387"/>
    </location>
</feature>
<dbReference type="GO" id="GO:0009307">
    <property type="term" value="P:DNA restriction-modification system"/>
    <property type="evidence" value="ECO:0007669"/>
    <property type="project" value="UniProtKB-KW"/>
</dbReference>
<keyword evidence="2" id="KW-0680">Restriction system</keyword>
<evidence type="ECO:0000313" key="6">
    <source>
        <dbReference type="EMBL" id="GGZ88164.1"/>
    </source>
</evidence>
<dbReference type="RefSeq" id="WP_189361763.1">
    <property type="nucleotide sequence ID" value="NZ_BMWZ01000006.1"/>
</dbReference>
<evidence type="ECO:0000256" key="1">
    <source>
        <dbReference type="ARBA" id="ARBA00010923"/>
    </source>
</evidence>
<comment type="caution">
    <text evidence="6">The sequence shown here is derived from an EMBL/GenBank/DDBJ whole genome shotgun (WGS) entry which is preliminary data.</text>
</comment>
<dbReference type="Pfam" id="PF01420">
    <property type="entry name" value="Methylase_S"/>
    <property type="match status" value="2"/>
</dbReference>
<keyword evidence="3" id="KW-0238">DNA-binding</keyword>
<accession>A0A918RAB6</accession>
<dbReference type="InterPro" id="IPR000055">
    <property type="entry name" value="Restrct_endonuc_typeI_TRD"/>
</dbReference>
<evidence type="ECO:0000259" key="5">
    <source>
        <dbReference type="Pfam" id="PF01420"/>
    </source>
</evidence>
<evidence type="ECO:0000256" key="2">
    <source>
        <dbReference type="ARBA" id="ARBA00022747"/>
    </source>
</evidence>
<evidence type="ECO:0000313" key="7">
    <source>
        <dbReference type="Proteomes" id="UP000636004"/>
    </source>
</evidence>
<name>A0A918RAB6_9FLAO</name>
<dbReference type="PANTHER" id="PTHR30408">
    <property type="entry name" value="TYPE-1 RESTRICTION ENZYME ECOKI SPECIFICITY PROTEIN"/>
    <property type="match status" value="1"/>
</dbReference>
<dbReference type="GO" id="GO:0003677">
    <property type="term" value="F:DNA binding"/>
    <property type="evidence" value="ECO:0007669"/>
    <property type="project" value="UniProtKB-KW"/>
</dbReference>